<dbReference type="Proteomes" id="UP000478463">
    <property type="component" value="Chromosome"/>
</dbReference>
<comment type="subunit">
    <text evidence="2">Homohexamer.</text>
</comment>
<gene>
    <name evidence="7" type="ORF">GS424_007175</name>
</gene>
<evidence type="ECO:0000256" key="4">
    <source>
        <dbReference type="ARBA" id="ARBA00022723"/>
    </source>
</evidence>
<protein>
    <recommendedName>
        <fullName evidence="3">GTP cyclohydrolase 1 type 2 homolog</fullName>
    </recommendedName>
</protein>
<dbReference type="Pfam" id="PF01784">
    <property type="entry name" value="DUF34_NIF3"/>
    <property type="match status" value="1"/>
</dbReference>
<dbReference type="AlphaFoldDB" id="A0A6L7ISF7"/>
<name>A0A6L7ISF7_9ACTN</name>
<feature type="binding site" evidence="5">
    <location>
        <position position="95"/>
    </location>
    <ligand>
        <name>a divalent metal cation</name>
        <dbReference type="ChEBI" id="CHEBI:60240"/>
        <label>1</label>
    </ligand>
</feature>
<feature type="binding site" evidence="5">
    <location>
        <position position="96"/>
    </location>
    <ligand>
        <name>a divalent metal cation</name>
        <dbReference type="ChEBI" id="CHEBI:60240"/>
        <label>1</label>
    </ligand>
</feature>
<proteinExistence type="inferred from homology"/>
<dbReference type="RefSeq" id="WP_160941779.1">
    <property type="nucleotide sequence ID" value="NZ_CP063310.1"/>
</dbReference>
<dbReference type="SUPFAM" id="SSF102705">
    <property type="entry name" value="NIF3 (NGG1p interacting factor 3)-like"/>
    <property type="match status" value="1"/>
</dbReference>
<dbReference type="KEGG" id="egd:GS424_007175"/>
<reference evidence="7 8" key="1">
    <citation type="submission" date="2020-10" db="EMBL/GenBank/DDBJ databases">
        <title>Eggerthella sp. nov., isolated from human feces.</title>
        <authorList>
            <person name="Yajun G."/>
        </authorList>
    </citation>
    <scope>NUCLEOTIDE SEQUENCE [LARGE SCALE GENOMIC DNA]</scope>
    <source>
        <strain evidence="7 8">HF-1101</strain>
    </source>
</reference>
<organism evidence="7 8">
    <name type="scientific">Eggerthella guodeyinii</name>
    <dbReference type="NCBI Taxonomy" id="2690837"/>
    <lineage>
        <taxon>Bacteria</taxon>
        <taxon>Bacillati</taxon>
        <taxon>Actinomycetota</taxon>
        <taxon>Coriobacteriia</taxon>
        <taxon>Eggerthellales</taxon>
        <taxon>Eggerthellaceae</taxon>
        <taxon>Eggerthella</taxon>
    </lineage>
</organism>
<dbReference type="InterPro" id="IPR002678">
    <property type="entry name" value="DUF34/NIF3"/>
</dbReference>
<dbReference type="PANTHER" id="PTHR13799">
    <property type="entry name" value="NGG1 INTERACTING FACTOR 3"/>
    <property type="match status" value="1"/>
</dbReference>
<evidence type="ECO:0000256" key="1">
    <source>
        <dbReference type="ARBA" id="ARBA00006964"/>
    </source>
</evidence>
<dbReference type="EMBL" id="CP063310">
    <property type="protein sequence ID" value="QOS69610.1"/>
    <property type="molecule type" value="Genomic_DNA"/>
</dbReference>
<dbReference type="GO" id="GO:0046872">
    <property type="term" value="F:metal ion binding"/>
    <property type="evidence" value="ECO:0007669"/>
    <property type="project" value="UniProtKB-KW"/>
</dbReference>
<feature type="binding site" evidence="5">
    <location>
        <position position="138"/>
    </location>
    <ligand>
        <name>a divalent metal cation</name>
        <dbReference type="ChEBI" id="CHEBI:60240"/>
        <label>1</label>
    </ligand>
</feature>
<feature type="compositionally biased region" description="Basic and acidic residues" evidence="6">
    <location>
        <begin position="7"/>
        <end position="18"/>
    </location>
</feature>
<dbReference type="Gene3D" id="3.40.1390.30">
    <property type="entry name" value="NIF3 (NGG1p interacting factor 3)-like"/>
    <property type="match status" value="2"/>
</dbReference>
<dbReference type="FunFam" id="3.40.1390.30:FF:000001">
    <property type="entry name" value="GTP cyclohydrolase 1 type 2"/>
    <property type="match status" value="1"/>
</dbReference>
<evidence type="ECO:0000256" key="6">
    <source>
        <dbReference type="SAM" id="MobiDB-lite"/>
    </source>
</evidence>
<comment type="similarity">
    <text evidence="1">Belongs to the GTP cyclohydrolase I type 2/NIF3 family.</text>
</comment>
<feature type="region of interest" description="Disordered" evidence="6">
    <location>
        <begin position="1"/>
        <end position="23"/>
    </location>
</feature>
<dbReference type="InterPro" id="IPR036069">
    <property type="entry name" value="DUF34/NIF3_sf"/>
</dbReference>
<dbReference type="GO" id="GO:0005737">
    <property type="term" value="C:cytoplasm"/>
    <property type="evidence" value="ECO:0007669"/>
    <property type="project" value="TreeGrafter"/>
</dbReference>
<feature type="binding site" evidence="5">
    <location>
        <position position="260"/>
    </location>
    <ligand>
        <name>a divalent metal cation</name>
        <dbReference type="ChEBI" id="CHEBI:60240"/>
        <label>1</label>
    </ligand>
</feature>
<evidence type="ECO:0000313" key="8">
    <source>
        <dbReference type="Proteomes" id="UP000478463"/>
    </source>
</evidence>
<evidence type="ECO:0000256" key="3">
    <source>
        <dbReference type="ARBA" id="ARBA00022112"/>
    </source>
</evidence>
<keyword evidence="4 5" id="KW-0479">Metal-binding</keyword>
<dbReference type="PANTHER" id="PTHR13799:SF14">
    <property type="entry name" value="GTP CYCLOHYDROLASE 1 TYPE 2 HOMOLOG"/>
    <property type="match status" value="1"/>
</dbReference>
<feature type="binding site" evidence="5">
    <location>
        <position position="264"/>
    </location>
    <ligand>
        <name>a divalent metal cation</name>
        <dbReference type="ChEBI" id="CHEBI:60240"/>
        <label>1</label>
    </ligand>
</feature>
<evidence type="ECO:0000256" key="2">
    <source>
        <dbReference type="ARBA" id="ARBA00011643"/>
    </source>
</evidence>
<sequence length="302" mass="31691">MVAAKKNQKDVKGREGLARRASGPLSKPITAVTTGALERALLAEFPAADAEPWDRTGMSVGDPARLVTGVAVALDPTVEAIETAANIGANVLVTHHPAFLAPPDSFMPASSVAANPGAGVWRAVERGVSILSYHTALDVSVRAQRVLPGMLGLDFQQVLVPLPGSRDKGYGQLCTLGEDDGLTLGQLAARCTSVFARAPRVWGDFPRELDRVVTCTGSLDDDLGRACLRAQVDCLVCGEIKYHKALELSQAGLAIVDLGHDTSELPLAAVLAAAVETVGIPGDLVTVLDQGDNWSYPETVRV</sequence>
<evidence type="ECO:0000256" key="5">
    <source>
        <dbReference type="PIRSR" id="PIRSR602678-1"/>
    </source>
</evidence>
<accession>A0A6L7ISF7</accession>
<evidence type="ECO:0000313" key="7">
    <source>
        <dbReference type="EMBL" id="QOS69610.1"/>
    </source>
</evidence>